<feature type="domain" description="Circularly permuted ATP-grasp type 2" evidence="2">
    <location>
        <begin position="99"/>
        <end position="478"/>
    </location>
</feature>
<dbReference type="Pfam" id="PF14403">
    <property type="entry name" value="CP_ATPgrasp_2"/>
    <property type="match status" value="1"/>
</dbReference>
<evidence type="ECO:0000259" key="2">
    <source>
        <dbReference type="Pfam" id="PF14403"/>
    </source>
</evidence>
<feature type="domain" description="DUF403" evidence="1">
    <location>
        <begin position="526"/>
        <end position="824"/>
    </location>
</feature>
<protein>
    <submittedName>
        <fullName evidence="3">Circularly permuted type 2 ATP-grasp protein</fullName>
    </submittedName>
</protein>
<dbReference type="InterPro" id="IPR007296">
    <property type="entry name" value="DUF403"/>
</dbReference>
<dbReference type="RefSeq" id="WP_163075485.1">
    <property type="nucleotide sequence ID" value="NZ_CP048630.1"/>
</dbReference>
<organism evidence="3 4">
    <name type="scientific">Ancylobacter pratisalsi</name>
    <dbReference type="NCBI Taxonomy" id="1745854"/>
    <lineage>
        <taxon>Bacteria</taxon>
        <taxon>Pseudomonadati</taxon>
        <taxon>Pseudomonadota</taxon>
        <taxon>Alphaproteobacteria</taxon>
        <taxon>Hyphomicrobiales</taxon>
        <taxon>Xanthobacteraceae</taxon>
        <taxon>Ancylobacter</taxon>
    </lineage>
</organism>
<dbReference type="Pfam" id="PF04168">
    <property type="entry name" value="Alpha-E"/>
    <property type="match status" value="1"/>
</dbReference>
<dbReference type="InterPro" id="IPR025841">
    <property type="entry name" value="CP_ATPgrasp_2"/>
</dbReference>
<evidence type="ECO:0000259" key="1">
    <source>
        <dbReference type="Pfam" id="PF04168"/>
    </source>
</evidence>
<dbReference type="PANTHER" id="PTHR34595">
    <property type="entry name" value="BLR5612 PROTEIN"/>
    <property type="match status" value="1"/>
</dbReference>
<proteinExistence type="predicted"/>
<name>A0A6P1YNP6_9HYPH</name>
<dbReference type="Gene3D" id="3.40.50.11290">
    <property type="match status" value="1"/>
</dbReference>
<gene>
    <name evidence="3" type="ORF">G3A50_11950</name>
</gene>
<dbReference type="Proteomes" id="UP000464751">
    <property type="component" value="Chromosome"/>
</dbReference>
<evidence type="ECO:0000313" key="4">
    <source>
        <dbReference type="Proteomes" id="UP000464751"/>
    </source>
</evidence>
<evidence type="ECO:0000313" key="3">
    <source>
        <dbReference type="EMBL" id="QIB34341.1"/>
    </source>
</evidence>
<dbReference type="EMBL" id="CP048630">
    <property type="protein sequence ID" value="QIB34341.1"/>
    <property type="molecule type" value="Genomic_DNA"/>
</dbReference>
<keyword evidence="4" id="KW-1185">Reference proteome</keyword>
<sequence>MPRRSDPRLRTRRFEEDAVAALLAGYRPLPGVHDELVSADGQPRRHWTSMLAALAEMGVDEVNRSFAAADRQLYRSGVFYRVYGDPNGGERPWPLSHLPLVIDGEEWRMLERGLIQRAQMLEGVLADLYGAGNLVRSGVLPAAVVAGSPEFLRPMVGVDPHGGSFLRIYAADIGRGPDGRWWVLSDRTQSPSGAGYALENRIAIARALPELARSLNVVRLAGYFQALRAGLTRLDRSGEGRVGLLTPGPLNETYFEHAYLARYLGFVLLEGEDLTVRDNVVYVRTVAGLKRVDVLMRRLDSDFCDPLELNPRSRLGIPGLVQAIRSGGVAVVNAVGAGIAEAPAMMGFYPRLGQEVVGEDLVLPNVATWWCGQKAESERVLDTLDDLVLSPAFQRPLRGLMDKGPVIGADLDPAHRVLIQNAIRTRGVDIVGQEAVRLSTMPVWRDGRLEPRPFILRIFVAATENGWKVMPGGFCRVSDSLDARAVTMQSGGRSADVWVLDERKVEQITLLPQTGQAEIKRQTGPLPSRAADNFFWLGRYLERAETTLRLLRTLVGRLSSSAEGGGASVGKLIGLLQFSNAIPEDLARTRPARHALAALTRRDLPGALPNILEAARKTAAVIRDRLSPDAWRTLADLAAMMEEPVPAAASAQADAYERSDRALRALAAFSGLASENMNRLAGWRFLDLGRRVERGIATCRFARVLVGEAATAGMLDVLLELCDSQITYRSRYVMAESRAPVLDLVLLDPVNPRSLAFQIEAIMGHLDALPGHVGDEPPPPEERLAARLVASMKAFDALEFDDERLRELEGQLMELSNDVAERYFIHHLPVETPWDLMA</sequence>
<dbReference type="KEGG" id="apra:G3A50_11950"/>
<dbReference type="AlphaFoldDB" id="A0A6P1YNP6"/>
<dbReference type="PANTHER" id="PTHR34595:SF2">
    <property type="entry name" value="BLR2978 PROTEIN"/>
    <property type="match status" value="1"/>
</dbReference>
<dbReference type="InterPro" id="IPR051680">
    <property type="entry name" value="ATP-dep_Glu-Cys_Ligase-2"/>
</dbReference>
<reference evidence="3 4" key="1">
    <citation type="submission" date="2020-02" db="EMBL/GenBank/DDBJ databases">
        <authorList>
            <person name="Li G."/>
        </authorList>
    </citation>
    <scope>NUCLEOTIDE SEQUENCE [LARGE SCALE GENOMIC DNA]</scope>
    <source>
        <strain evidence="3 4">DSM 102029</strain>
    </source>
</reference>
<dbReference type="SUPFAM" id="SSF56059">
    <property type="entry name" value="Glutathione synthetase ATP-binding domain-like"/>
    <property type="match status" value="1"/>
</dbReference>
<accession>A0A6P1YNP6</accession>